<dbReference type="SUPFAM" id="SSF52317">
    <property type="entry name" value="Class I glutamine amidotransferase-like"/>
    <property type="match status" value="1"/>
</dbReference>
<dbReference type="Gene3D" id="3.40.50.880">
    <property type="match status" value="1"/>
</dbReference>
<gene>
    <name evidence="1" type="ORF">N425_14095</name>
</gene>
<dbReference type="GO" id="GO:0006508">
    <property type="term" value="P:proteolysis"/>
    <property type="evidence" value="ECO:0007669"/>
    <property type="project" value="InterPro"/>
</dbReference>
<reference evidence="1 2" key="1">
    <citation type="submission" date="2013-11" db="EMBL/GenBank/DDBJ databases">
        <title>Single cell genomics of uncultured Tannerella BU063 (oral taxon 286).</title>
        <authorList>
            <person name="Beall C.J."/>
            <person name="Campbell A.G."/>
            <person name="Griffen A.L."/>
            <person name="Podar M."/>
            <person name="Leys E.J."/>
        </authorList>
    </citation>
    <scope>NUCLEOTIDE SEQUENCE [LARGE SCALE GENOMIC DNA]</scope>
    <source>
        <strain evidence="1">Cell 2</strain>
    </source>
</reference>
<dbReference type="InterPro" id="IPR011697">
    <property type="entry name" value="Peptidase_C26"/>
</dbReference>
<dbReference type="PROSITE" id="PS51273">
    <property type="entry name" value="GATASE_TYPE_1"/>
    <property type="match status" value="1"/>
</dbReference>
<dbReference type="SUPFAM" id="SSF51556">
    <property type="entry name" value="Metallo-dependent hydrolases"/>
    <property type="match status" value="1"/>
</dbReference>
<dbReference type="GO" id="GO:0070573">
    <property type="term" value="F:metallodipeptidase activity"/>
    <property type="evidence" value="ECO:0007669"/>
    <property type="project" value="InterPro"/>
</dbReference>
<dbReference type="CDD" id="cd01745">
    <property type="entry name" value="GATase1_2"/>
    <property type="match status" value="1"/>
</dbReference>
<protein>
    <submittedName>
        <fullName evidence="1">Glutamine amidotransferase</fullName>
    </submittedName>
</protein>
<dbReference type="AlphaFoldDB" id="W2C0C2"/>
<dbReference type="PANTHER" id="PTHR10443:SF12">
    <property type="entry name" value="DIPEPTIDASE"/>
    <property type="match status" value="1"/>
</dbReference>
<dbReference type="PANTHER" id="PTHR10443">
    <property type="entry name" value="MICROSOMAL DIPEPTIDASE"/>
    <property type="match status" value="1"/>
</dbReference>
<dbReference type="InterPro" id="IPR032466">
    <property type="entry name" value="Metal_Hydrolase"/>
</dbReference>
<accession>W2C0C2</accession>
<dbReference type="InterPro" id="IPR008257">
    <property type="entry name" value="Pept_M19"/>
</dbReference>
<dbReference type="EMBL" id="AYUF01000498">
    <property type="protein sequence ID" value="ETK00639.1"/>
    <property type="molecule type" value="Genomic_DNA"/>
</dbReference>
<dbReference type="InterPro" id="IPR029062">
    <property type="entry name" value="Class_I_gatase-like"/>
</dbReference>
<dbReference type="CDD" id="cd01301">
    <property type="entry name" value="rDP_like"/>
    <property type="match status" value="1"/>
</dbReference>
<dbReference type="GO" id="GO:0016740">
    <property type="term" value="F:transferase activity"/>
    <property type="evidence" value="ECO:0007669"/>
    <property type="project" value="UniProtKB-KW"/>
</dbReference>
<dbReference type="Pfam" id="PF07722">
    <property type="entry name" value="Peptidase_C26"/>
    <property type="match status" value="1"/>
</dbReference>
<sequence>MSLTLKELFAQVDRASAVDTAPPTRPRIGISVNRRDGKEMLADPYFQSVILAGGAPVLVPATTELSVLTTIIEGLDGLLLTGGGDISPDLLGETPHPSLEDVDPIRDTSELQLIRLAHQRGLPIFGICRGHQLINVAFGGTLYQDLPTQFPSPVLPHSQAEARDVITQSVTLTAPDSELQRAMGLDATTRTAPIPVNSLHHQAVRDLAPGFIATAEAPDGVNEAMEHPEYPILSVQWHPEWLATTGHEAMLNLFRHLVSRASRYAHARRLHHTMITLDSHTDTPMLFDAFDLGRKEGGRVNLPLMREGRLDAVVMAAYLPQDERNDEAHRRAFDYAVKRLTHVEEQAIRYPNLLGIARTTDDLRRLKREGRRAIILAVENGYAIGRDLSRLHAFKRMGVAYMTLCHNGDNEICDSAAGQGEWGGLSPFGREVVAEMNRIGMMIDVSHAADATFDDVVRLSRRPIVATHSSCRALCDHRRNLDDDRIRALAATGGVMQICLYGGFINHDHPDDATLSDAVRHIMHVVQLVGPNHVGIGSDFDGGGGLIGCQSVGEMIQITLRLLAEGLSDADIANIWGGNFMRVMDAQRLPLA</sequence>
<comment type="caution">
    <text evidence="1">The sequence shown here is derived from an EMBL/GenBank/DDBJ whole genome shotgun (WGS) entry which is preliminary data.</text>
</comment>
<proteinExistence type="predicted"/>
<dbReference type="Proteomes" id="UP000018837">
    <property type="component" value="Unassembled WGS sequence"/>
</dbReference>
<dbReference type="PROSITE" id="PS51365">
    <property type="entry name" value="RENAL_DIPEPTIDASE_2"/>
    <property type="match status" value="1"/>
</dbReference>
<dbReference type="PATRIC" id="fig|1411148.3.peg.2372"/>
<evidence type="ECO:0000313" key="2">
    <source>
        <dbReference type="Proteomes" id="UP000018837"/>
    </source>
</evidence>
<organism evidence="1 2">
    <name type="scientific">Tannerella sp. oral taxon BU063 isolate Cell 2</name>
    <dbReference type="NCBI Taxonomy" id="1411148"/>
    <lineage>
        <taxon>Bacteria</taxon>
        <taxon>Pseudomonadati</taxon>
        <taxon>Bacteroidota</taxon>
        <taxon>Bacteroidia</taxon>
        <taxon>Bacteroidales</taxon>
        <taxon>Tannerellaceae</taxon>
        <taxon>Tannerella</taxon>
    </lineage>
</organism>
<name>W2C0C2_9BACT</name>
<keyword evidence="1" id="KW-0315">Glutamine amidotransferase</keyword>
<evidence type="ECO:0000313" key="1">
    <source>
        <dbReference type="EMBL" id="ETK00639.1"/>
    </source>
</evidence>
<keyword evidence="1" id="KW-0808">Transferase</keyword>
<dbReference type="Gene3D" id="3.20.20.140">
    <property type="entry name" value="Metal-dependent hydrolases"/>
    <property type="match status" value="1"/>
</dbReference>
<dbReference type="Pfam" id="PF01244">
    <property type="entry name" value="Peptidase_M19"/>
    <property type="match status" value="1"/>
</dbReference>